<gene>
    <name evidence="1" type="ORF">EU555_23580</name>
</gene>
<dbReference type="RefSeq" id="WP_135417666.1">
    <property type="nucleotide sequence ID" value="NZ_SRLB01000019.1"/>
</dbReference>
<proteinExistence type="predicted"/>
<dbReference type="EMBL" id="SRLB01000019">
    <property type="protein sequence ID" value="TGD96444.1"/>
    <property type="molecule type" value="Genomic_DNA"/>
</dbReference>
<accession>A0A4Z0NK55</accession>
<dbReference type="AlphaFoldDB" id="A0A4Z0NK55"/>
<reference evidence="1 2" key="1">
    <citation type="submission" date="2019-04" db="EMBL/GenBank/DDBJ databases">
        <authorList>
            <person name="Feng G."/>
            <person name="Zhu H."/>
        </authorList>
    </citation>
    <scope>NUCLEOTIDE SEQUENCE [LARGE SCALE GENOMIC DNA]</scope>
    <source>
        <strain evidence="1 2">6HR-1</strain>
    </source>
</reference>
<name>A0A4Z0NK55_9HYPH</name>
<evidence type="ECO:0000313" key="1">
    <source>
        <dbReference type="EMBL" id="TGD96444.1"/>
    </source>
</evidence>
<comment type="caution">
    <text evidence="1">The sequence shown here is derived from an EMBL/GenBank/DDBJ whole genome shotgun (WGS) entry which is preliminary data.</text>
</comment>
<organism evidence="1 2">
    <name type="scientific">Methylobacterium nonmethylotrophicum</name>
    <dbReference type="NCBI Taxonomy" id="1141884"/>
    <lineage>
        <taxon>Bacteria</taxon>
        <taxon>Pseudomonadati</taxon>
        <taxon>Pseudomonadota</taxon>
        <taxon>Alphaproteobacteria</taxon>
        <taxon>Hyphomicrobiales</taxon>
        <taxon>Methylobacteriaceae</taxon>
        <taxon>Methylobacterium</taxon>
    </lineage>
</organism>
<dbReference type="Proteomes" id="UP000297535">
    <property type="component" value="Unassembled WGS sequence"/>
</dbReference>
<keyword evidence="2" id="KW-1185">Reference proteome</keyword>
<evidence type="ECO:0000313" key="2">
    <source>
        <dbReference type="Proteomes" id="UP000297535"/>
    </source>
</evidence>
<dbReference type="OrthoDB" id="3576999at2"/>
<protein>
    <submittedName>
        <fullName evidence="1">Ketohydroxyglutarate aldolase</fullName>
    </submittedName>
</protein>
<sequence>MVRSIIVTVSDEALPKIRDVAARLADKGMAVERVLPLTGIISGRFDSTETAALASVQGVTSVAEETAARLPPSGSRLT</sequence>